<evidence type="ECO:0000313" key="1">
    <source>
        <dbReference type="EMBL" id="KAK5163167.1"/>
    </source>
</evidence>
<name>A0AAV9NUD6_9PEZI</name>
<comment type="caution">
    <text evidence="1">The sequence shown here is derived from an EMBL/GenBank/DDBJ whole genome shotgun (WGS) entry which is preliminary data.</text>
</comment>
<dbReference type="Proteomes" id="UP001337655">
    <property type="component" value="Unassembled WGS sequence"/>
</dbReference>
<dbReference type="AlphaFoldDB" id="A0AAV9NUD6"/>
<sequence length="150" mass="16055">MGGVKPGMQYSAAYVAAPTGTLTAIRIGATTTVGDCVKAFLLPTRRNLELFQLDGGRLRQPKEESYDGGLLAIVDSAVALRIPDALFTLSLPSLVASWWAMQTATPAPSSPWHELDTTAADGIPQARNLLTTIFCLVRPLEKVLSARTDK</sequence>
<accession>A0AAV9NUD6</accession>
<organism evidence="1 2">
    <name type="scientific">Saxophila tyrrhenica</name>
    <dbReference type="NCBI Taxonomy" id="1690608"/>
    <lineage>
        <taxon>Eukaryota</taxon>
        <taxon>Fungi</taxon>
        <taxon>Dikarya</taxon>
        <taxon>Ascomycota</taxon>
        <taxon>Pezizomycotina</taxon>
        <taxon>Dothideomycetes</taxon>
        <taxon>Dothideomycetidae</taxon>
        <taxon>Mycosphaerellales</taxon>
        <taxon>Extremaceae</taxon>
        <taxon>Saxophila</taxon>
    </lineage>
</organism>
<reference evidence="1 2" key="1">
    <citation type="submission" date="2023-08" db="EMBL/GenBank/DDBJ databases">
        <title>Black Yeasts Isolated from many extreme environments.</title>
        <authorList>
            <person name="Coleine C."/>
            <person name="Stajich J.E."/>
            <person name="Selbmann L."/>
        </authorList>
    </citation>
    <scope>NUCLEOTIDE SEQUENCE [LARGE SCALE GENOMIC DNA]</scope>
    <source>
        <strain evidence="1 2">CCFEE 5935</strain>
    </source>
</reference>
<dbReference type="EMBL" id="JAVRRT010000028">
    <property type="protein sequence ID" value="KAK5163167.1"/>
    <property type="molecule type" value="Genomic_DNA"/>
</dbReference>
<proteinExistence type="predicted"/>
<gene>
    <name evidence="1" type="ORF">LTR77_010951</name>
</gene>
<evidence type="ECO:0000313" key="2">
    <source>
        <dbReference type="Proteomes" id="UP001337655"/>
    </source>
</evidence>
<protein>
    <submittedName>
        <fullName evidence="1">Uncharacterized protein</fullName>
    </submittedName>
</protein>
<dbReference type="GeneID" id="89932275"/>
<keyword evidence="2" id="KW-1185">Reference proteome</keyword>
<dbReference type="RefSeq" id="XP_064653715.1">
    <property type="nucleotide sequence ID" value="XM_064808167.1"/>
</dbReference>